<evidence type="ECO:0000313" key="2">
    <source>
        <dbReference type="Proteomes" id="UP001057402"/>
    </source>
</evidence>
<gene>
    <name evidence="1" type="ORF">MLD38_025098</name>
</gene>
<protein>
    <submittedName>
        <fullName evidence="1">Uncharacterized protein</fullName>
    </submittedName>
</protein>
<dbReference type="EMBL" id="CM042886">
    <property type="protein sequence ID" value="KAI4340239.1"/>
    <property type="molecule type" value="Genomic_DNA"/>
</dbReference>
<reference evidence="2" key="1">
    <citation type="journal article" date="2023" name="Front. Plant Sci.">
        <title>Chromosomal-level genome assembly of Melastoma candidum provides insights into trichome evolution.</title>
        <authorList>
            <person name="Zhong Y."/>
            <person name="Wu W."/>
            <person name="Sun C."/>
            <person name="Zou P."/>
            <person name="Liu Y."/>
            <person name="Dai S."/>
            <person name="Zhou R."/>
        </authorList>
    </citation>
    <scope>NUCLEOTIDE SEQUENCE [LARGE SCALE GENOMIC DNA]</scope>
</reference>
<organism evidence="1 2">
    <name type="scientific">Melastoma candidum</name>
    <dbReference type="NCBI Taxonomy" id="119954"/>
    <lineage>
        <taxon>Eukaryota</taxon>
        <taxon>Viridiplantae</taxon>
        <taxon>Streptophyta</taxon>
        <taxon>Embryophyta</taxon>
        <taxon>Tracheophyta</taxon>
        <taxon>Spermatophyta</taxon>
        <taxon>Magnoliopsida</taxon>
        <taxon>eudicotyledons</taxon>
        <taxon>Gunneridae</taxon>
        <taxon>Pentapetalae</taxon>
        <taxon>rosids</taxon>
        <taxon>malvids</taxon>
        <taxon>Myrtales</taxon>
        <taxon>Melastomataceae</taxon>
        <taxon>Melastomatoideae</taxon>
        <taxon>Melastomateae</taxon>
        <taxon>Melastoma</taxon>
    </lineage>
</organism>
<dbReference type="Proteomes" id="UP001057402">
    <property type="component" value="Chromosome 7"/>
</dbReference>
<proteinExistence type="predicted"/>
<accession>A0ACB9NXT4</accession>
<name>A0ACB9NXT4_9MYRT</name>
<keyword evidence="2" id="KW-1185">Reference proteome</keyword>
<evidence type="ECO:0000313" key="1">
    <source>
        <dbReference type="EMBL" id="KAI4340239.1"/>
    </source>
</evidence>
<comment type="caution">
    <text evidence="1">The sequence shown here is derived from an EMBL/GenBank/DDBJ whole genome shotgun (WGS) entry which is preliminary data.</text>
</comment>
<sequence length="174" mass="19196">MENQNDKPRMDLQGVMKAADKQLPLKQRPRELAARFLALSLTLDATVVVGINKEMKTITGQIADGLPYLPVTAKWQYMSAFIYFVACNAIACTYAAASLAHSTTRALGKNMALATHPLGTLPCMGNSHVHWDMVCDVFNDYSWQMAAVLVLSLLGSFAFLWLAAVNFVNLQKRT</sequence>